<proteinExistence type="predicted"/>
<keyword evidence="2" id="KW-1185">Reference proteome</keyword>
<evidence type="ECO:0000313" key="1">
    <source>
        <dbReference type="EMBL" id="GME85736.1"/>
    </source>
</evidence>
<evidence type="ECO:0000313" key="2">
    <source>
        <dbReference type="Proteomes" id="UP001165064"/>
    </source>
</evidence>
<protein>
    <submittedName>
        <fullName evidence="1">Unnamed protein product</fullName>
    </submittedName>
</protein>
<gene>
    <name evidence="1" type="ORF">Amon02_000776200</name>
</gene>
<accession>A0ACB5TD91</accession>
<dbReference type="Proteomes" id="UP001165064">
    <property type="component" value="Unassembled WGS sequence"/>
</dbReference>
<dbReference type="EMBL" id="BSXS01006601">
    <property type="protein sequence ID" value="GME85736.1"/>
    <property type="molecule type" value="Genomic_DNA"/>
</dbReference>
<sequence>MLIVQQHQDALLKWKDGKLHWKRQFITTYRAKKTIAENHKKNKETARVERLKEHRNKILNGHHEKYDAELKSIDIKSNDFPHEQRKKLLLLEYFENVSEFPLTTKTANLPMGFYSRKK</sequence>
<comment type="caution">
    <text evidence="1">The sequence shown here is derived from an EMBL/GenBank/DDBJ whole genome shotgun (WGS) entry which is preliminary data.</text>
</comment>
<reference evidence="1" key="1">
    <citation type="submission" date="2023-04" db="EMBL/GenBank/DDBJ databases">
        <title>Ambrosiozyma monospora NBRC 10751.</title>
        <authorList>
            <person name="Ichikawa N."/>
            <person name="Sato H."/>
            <person name="Tonouchi N."/>
        </authorList>
    </citation>
    <scope>NUCLEOTIDE SEQUENCE</scope>
    <source>
        <strain evidence="1">NBRC 10751</strain>
    </source>
</reference>
<organism evidence="1 2">
    <name type="scientific">Ambrosiozyma monospora</name>
    <name type="common">Yeast</name>
    <name type="synonym">Endomycopsis monosporus</name>
    <dbReference type="NCBI Taxonomy" id="43982"/>
    <lineage>
        <taxon>Eukaryota</taxon>
        <taxon>Fungi</taxon>
        <taxon>Dikarya</taxon>
        <taxon>Ascomycota</taxon>
        <taxon>Saccharomycotina</taxon>
        <taxon>Pichiomycetes</taxon>
        <taxon>Pichiales</taxon>
        <taxon>Pichiaceae</taxon>
        <taxon>Ambrosiozyma</taxon>
    </lineage>
</organism>
<name>A0ACB5TD91_AMBMO</name>